<organism evidence="2 3">
    <name type="scientific">Clonorchis sinensis</name>
    <name type="common">Chinese liver fluke</name>
    <dbReference type="NCBI Taxonomy" id="79923"/>
    <lineage>
        <taxon>Eukaryota</taxon>
        <taxon>Metazoa</taxon>
        <taxon>Spiralia</taxon>
        <taxon>Lophotrochozoa</taxon>
        <taxon>Platyhelminthes</taxon>
        <taxon>Trematoda</taxon>
        <taxon>Digenea</taxon>
        <taxon>Opisthorchiida</taxon>
        <taxon>Opisthorchiata</taxon>
        <taxon>Opisthorchiidae</taxon>
        <taxon>Clonorchis</taxon>
    </lineage>
</organism>
<gene>
    <name evidence="2" type="ORF">CLF_105196</name>
</gene>
<evidence type="ECO:0000313" key="2">
    <source>
        <dbReference type="EMBL" id="GAA50897.1"/>
    </source>
</evidence>
<dbReference type="EMBL" id="DF143091">
    <property type="protein sequence ID" value="GAA50897.1"/>
    <property type="molecule type" value="Genomic_DNA"/>
</dbReference>
<feature type="non-terminal residue" evidence="2">
    <location>
        <position position="78"/>
    </location>
</feature>
<dbReference type="InterPro" id="IPR045257">
    <property type="entry name" value="E2/Pdx1"/>
</dbReference>
<dbReference type="GO" id="GO:0005739">
    <property type="term" value="C:mitochondrion"/>
    <property type="evidence" value="ECO:0007669"/>
    <property type="project" value="TreeGrafter"/>
</dbReference>
<dbReference type="AlphaFoldDB" id="G7YD63"/>
<accession>G7YD63</accession>
<dbReference type="GO" id="GO:0045254">
    <property type="term" value="C:pyruvate dehydrogenase complex"/>
    <property type="evidence" value="ECO:0007669"/>
    <property type="project" value="InterPro"/>
</dbReference>
<dbReference type="InterPro" id="IPR011053">
    <property type="entry name" value="Single_hybrid_motif"/>
</dbReference>
<reference evidence="2" key="1">
    <citation type="journal article" date="2011" name="Genome Biol.">
        <title>The draft genome of the carcinogenic human liver fluke Clonorchis sinensis.</title>
        <authorList>
            <person name="Wang X."/>
            <person name="Chen W."/>
            <person name="Huang Y."/>
            <person name="Sun J."/>
            <person name="Men J."/>
            <person name="Liu H."/>
            <person name="Luo F."/>
            <person name="Guo L."/>
            <person name="Lv X."/>
            <person name="Deng C."/>
            <person name="Zhou C."/>
            <person name="Fan Y."/>
            <person name="Li X."/>
            <person name="Huang L."/>
            <person name="Hu Y."/>
            <person name="Liang C."/>
            <person name="Hu X."/>
            <person name="Xu J."/>
            <person name="Yu X."/>
        </authorList>
    </citation>
    <scope>NUCLEOTIDE SEQUENCE [LARGE SCALE GENOMIC DNA]</scope>
    <source>
        <strain evidence="2">Henan</strain>
    </source>
</reference>
<dbReference type="CDD" id="cd06849">
    <property type="entry name" value="lipoyl_domain"/>
    <property type="match status" value="1"/>
</dbReference>
<dbReference type="GO" id="GO:0006086">
    <property type="term" value="P:pyruvate decarboxylation to acetyl-CoA"/>
    <property type="evidence" value="ECO:0007669"/>
    <property type="project" value="InterPro"/>
</dbReference>
<dbReference type="SUPFAM" id="SSF51230">
    <property type="entry name" value="Single hybrid motif"/>
    <property type="match status" value="1"/>
</dbReference>
<dbReference type="Pfam" id="PF00364">
    <property type="entry name" value="Biotin_lipoyl"/>
    <property type="match status" value="1"/>
</dbReference>
<dbReference type="Proteomes" id="UP000008909">
    <property type="component" value="Unassembled WGS sequence"/>
</dbReference>
<dbReference type="PANTHER" id="PTHR23151">
    <property type="entry name" value="DIHYDROLIPOAMIDE ACETYL/SUCCINYL-TRANSFERASE-RELATED"/>
    <property type="match status" value="1"/>
</dbReference>
<dbReference type="PANTHER" id="PTHR23151:SF90">
    <property type="entry name" value="DIHYDROLIPOYLLYSINE-RESIDUE ACETYLTRANSFERASE COMPONENT OF PYRUVATE DEHYDROGENASE COMPLEX, MITOCHONDRIAL-RELATED"/>
    <property type="match status" value="1"/>
</dbReference>
<keyword evidence="3" id="KW-1185">Reference proteome</keyword>
<proteinExistence type="predicted"/>
<protein>
    <submittedName>
        <fullName evidence="2">Dihydrolipoamide dehydrogenase-binding protein of pyruvate dehydrogenase complex</fullName>
    </submittedName>
</protein>
<feature type="domain" description="Lipoyl-binding" evidence="1">
    <location>
        <begin position="36"/>
        <end position="77"/>
    </location>
</feature>
<keyword evidence="2" id="KW-0670">Pyruvate</keyword>
<name>G7YD63_CLOSI</name>
<evidence type="ECO:0000313" key="3">
    <source>
        <dbReference type="Proteomes" id="UP000008909"/>
    </source>
</evidence>
<dbReference type="InterPro" id="IPR000089">
    <property type="entry name" value="Biotin_lipoyl"/>
</dbReference>
<dbReference type="Gene3D" id="2.40.50.100">
    <property type="match status" value="1"/>
</dbReference>
<reference key="2">
    <citation type="submission" date="2011-10" db="EMBL/GenBank/DDBJ databases">
        <title>The genome and transcriptome sequence of Clonorchis sinensis provide insights into the carcinogenic liver fluke.</title>
        <authorList>
            <person name="Wang X."/>
            <person name="Huang Y."/>
            <person name="Chen W."/>
            <person name="Liu H."/>
            <person name="Guo L."/>
            <person name="Chen Y."/>
            <person name="Luo F."/>
            <person name="Zhou W."/>
            <person name="Sun J."/>
            <person name="Mao Q."/>
            <person name="Liang P."/>
            <person name="Zhou C."/>
            <person name="Tian Y."/>
            <person name="Men J."/>
            <person name="Lv X."/>
            <person name="Huang L."/>
            <person name="Zhou J."/>
            <person name="Hu Y."/>
            <person name="Li R."/>
            <person name="Zhang F."/>
            <person name="Lei H."/>
            <person name="Li X."/>
            <person name="Hu X."/>
            <person name="Liang C."/>
            <person name="Xu J."/>
            <person name="Wu Z."/>
            <person name="Yu X."/>
        </authorList>
    </citation>
    <scope>NUCLEOTIDE SEQUENCE</scope>
    <source>
        <strain>Henan</strain>
    </source>
</reference>
<sequence>MHYGEFRNFGLFSSLFKVGLRQRYLHICRVSASPFQVKMPSLSPTLEDGSIAQWTKKEGDSVSVGGVLYEVQTDRAVV</sequence>
<evidence type="ECO:0000259" key="1">
    <source>
        <dbReference type="Pfam" id="PF00364"/>
    </source>
</evidence>